<dbReference type="Gene3D" id="2.60.200.30">
    <property type="entry name" value="Probable inorganic polyphosphate/atp-NAD kinase, domain 2"/>
    <property type="match status" value="1"/>
</dbReference>
<dbReference type="AlphaFoldDB" id="A0ABD5MCZ7"/>
<keyword evidence="2" id="KW-1185">Reference proteome</keyword>
<evidence type="ECO:0000313" key="2">
    <source>
        <dbReference type="Proteomes" id="UP001570511"/>
    </source>
</evidence>
<dbReference type="SUPFAM" id="SSF111331">
    <property type="entry name" value="NAD kinase/diacylglycerol kinase-like"/>
    <property type="match status" value="1"/>
</dbReference>
<dbReference type="InterPro" id="IPR016064">
    <property type="entry name" value="NAD/diacylglycerol_kinase_sf"/>
</dbReference>
<gene>
    <name evidence="1" type="ORF">OS889_05735</name>
</gene>
<proteinExistence type="predicted"/>
<dbReference type="GO" id="GO:0016301">
    <property type="term" value="F:kinase activity"/>
    <property type="evidence" value="ECO:0007669"/>
    <property type="project" value="UniProtKB-KW"/>
</dbReference>
<dbReference type="Pfam" id="PF20143">
    <property type="entry name" value="NAD_kinase_C"/>
    <property type="match status" value="1"/>
</dbReference>
<dbReference type="EMBL" id="JBGNYA010000001">
    <property type="protein sequence ID" value="MFA1610504.1"/>
    <property type="molecule type" value="Genomic_DNA"/>
</dbReference>
<dbReference type="InterPro" id="IPR017437">
    <property type="entry name" value="ATP-NAD_kinase_PpnK-typ_C"/>
</dbReference>
<dbReference type="RefSeq" id="WP_372388097.1">
    <property type="nucleotide sequence ID" value="NZ_JBGNYA010000001.1"/>
</dbReference>
<dbReference type="Proteomes" id="UP001570511">
    <property type="component" value="Unassembled WGS sequence"/>
</dbReference>
<comment type="caution">
    <text evidence="1">The sequence shown here is derived from an EMBL/GenBank/DDBJ whole genome shotgun (WGS) entry which is preliminary data.</text>
</comment>
<keyword evidence="1" id="KW-0808">Transferase</keyword>
<reference evidence="1 2" key="1">
    <citation type="submission" date="2024-08" db="EMBL/GenBank/DDBJ databases">
        <title>Halobellus sp. MBLA0158 whole genome sequence.</title>
        <authorList>
            <person name="Hwang C.Y."/>
            <person name="Cho E.-S."/>
            <person name="Seo M.-J."/>
        </authorList>
    </citation>
    <scope>NUCLEOTIDE SEQUENCE [LARGE SCALE GENOMIC DNA]</scope>
    <source>
        <strain evidence="1 2">MBLA0158</strain>
    </source>
</reference>
<name>A0ABD5MCZ7_9EURY</name>
<sequence>MSGASRSVLVVDADGSDATAEAVEARATERDGVDVERVSVPSRDAGTDTAGVDTADVDAVFAVGEASLFALAADPPACPVFVVDAGAGRYDASTAGVDAAIDAVATGAYETAPHPVLGVAVDGEPVGAALADVSLVTAEPARISEYGVASDGWSETVRADGIVVATPLGSEGYAHAVDGPLLAPETGLAAVPISPYAMHADTWVLQPPVSLSVERDEAAVSLLLDDAVARTVPAAVPISITVAETLSIAAPQTFGTATESDSGANAE</sequence>
<accession>A0ABD5MCZ7</accession>
<evidence type="ECO:0000313" key="1">
    <source>
        <dbReference type="EMBL" id="MFA1610504.1"/>
    </source>
</evidence>
<organism evidence="1 2">
    <name type="scientific">Halobellus rubicundus</name>
    <dbReference type="NCBI Taxonomy" id="2996466"/>
    <lineage>
        <taxon>Archaea</taxon>
        <taxon>Methanobacteriati</taxon>
        <taxon>Methanobacteriota</taxon>
        <taxon>Stenosarchaea group</taxon>
        <taxon>Halobacteria</taxon>
        <taxon>Halobacteriales</taxon>
        <taxon>Haloferacaceae</taxon>
        <taxon>Halobellus</taxon>
    </lineage>
</organism>
<keyword evidence="1" id="KW-0418">Kinase</keyword>
<protein>
    <submittedName>
        <fullName evidence="1">NAD(+)/NADH kinase</fullName>
    </submittedName>
</protein>